<evidence type="ECO:0008006" key="3">
    <source>
        <dbReference type="Google" id="ProtNLM"/>
    </source>
</evidence>
<organism evidence="1 2">
    <name type="scientific">Phakopsora pachyrhizi</name>
    <name type="common">Asian soybean rust disease fungus</name>
    <dbReference type="NCBI Taxonomy" id="170000"/>
    <lineage>
        <taxon>Eukaryota</taxon>
        <taxon>Fungi</taxon>
        <taxon>Dikarya</taxon>
        <taxon>Basidiomycota</taxon>
        <taxon>Pucciniomycotina</taxon>
        <taxon>Pucciniomycetes</taxon>
        <taxon>Pucciniales</taxon>
        <taxon>Phakopsoraceae</taxon>
        <taxon>Phakopsora</taxon>
    </lineage>
</organism>
<dbReference type="SUPFAM" id="SSF56219">
    <property type="entry name" value="DNase I-like"/>
    <property type="match status" value="1"/>
</dbReference>
<reference evidence="1" key="1">
    <citation type="submission" date="2022-06" db="EMBL/GenBank/DDBJ databases">
        <authorList>
            <consortium name="SYNGENTA / RWTH Aachen University"/>
        </authorList>
    </citation>
    <scope>NUCLEOTIDE SEQUENCE</scope>
</reference>
<dbReference type="Gene3D" id="3.60.10.10">
    <property type="entry name" value="Endonuclease/exonuclease/phosphatase"/>
    <property type="match status" value="1"/>
</dbReference>
<proteinExistence type="predicted"/>
<evidence type="ECO:0000313" key="1">
    <source>
        <dbReference type="EMBL" id="CAH7673190.1"/>
    </source>
</evidence>
<name>A0AAV0AW18_PHAPC</name>
<dbReference type="AlphaFoldDB" id="A0AAV0AW18"/>
<comment type="caution">
    <text evidence="1">The sequence shown here is derived from an EMBL/GenBank/DDBJ whole genome shotgun (WGS) entry which is preliminary data.</text>
</comment>
<evidence type="ECO:0000313" key="2">
    <source>
        <dbReference type="Proteomes" id="UP001153365"/>
    </source>
</evidence>
<accession>A0AAV0AW18</accession>
<dbReference type="EMBL" id="CALTRL010001633">
    <property type="protein sequence ID" value="CAH7673190.1"/>
    <property type="molecule type" value="Genomic_DNA"/>
</dbReference>
<dbReference type="InterPro" id="IPR036691">
    <property type="entry name" value="Endo/exonu/phosph_ase_sf"/>
</dbReference>
<gene>
    <name evidence="1" type="ORF">PPACK8108_LOCUS8072</name>
</gene>
<sequence>MTNNQITENPTAFALSATADGRRFSLRGRGALILLSSSARAVCPTWTGGLQQRVYPVHSTDLGLPEEGVNHPRRIQLGRLTDGTAWRSISHSGSTTDYPSTDITLESVQHHGSSIVTFVLCNTGSAMACEVWAFLCLRLSKNQILGVYSVEKVQHPLCQPHFYLQVSTLLAAVLTSFLCLTYKETHCSTYNHLIPLCRISAKVEYLSVKGCKCYLFKSWGDDPCPVTTVPMTSAPQKISSLIGWNSNGFNFKEYAAQSVASRTNAGVMIIGEHLPSLQNYHPAIPGYQTYSSPAKTGFCGLCILVQSEIGSYEKPTGVPHIIHLVVTNLVYGEVWNVFGVYLQSVSSHSKTHKSQLLPLWGVVNEILRKDPLAKIAIGGDFNLPPEALQNCP</sequence>
<keyword evidence="2" id="KW-1185">Reference proteome</keyword>
<dbReference type="Proteomes" id="UP001153365">
    <property type="component" value="Unassembled WGS sequence"/>
</dbReference>
<protein>
    <recommendedName>
        <fullName evidence="3">Endonuclease/exonuclease/phosphatase domain-containing protein</fullName>
    </recommendedName>
</protein>